<dbReference type="AlphaFoldDB" id="A0A835YEY8"/>
<evidence type="ECO:0008006" key="4">
    <source>
        <dbReference type="Google" id="ProtNLM"/>
    </source>
</evidence>
<comment type="caution">
    <text evidence="2">The sequence shown here is derived from an EMBL/GenBank/DDBJ whole genome shotgun (WGS) entry which is preliminary data.</text>
</comment>
<dbReference type="PANTHER" id="PTHR21530:SF0">
    <property type="entry name" value="TRAB FAMILY PROTEIN"/>
    <property type="match status" value="1"/>
</dbReference>
<protein>
    <recommendedName>
        <fullName evidence="4">TraB domain-containing protein</fullName>
    </recommendedName>
</protein>
<feature type="region of interest" description="Disordered" evidence="1">
    <location>
        <begin position="143"/>
        <end position="210"/>
    </location>
</feature>
<dbReference type="CDD" id="cd14726">
    <property type="entry name" value="TraB_PrgY-like"/>
    <property type="match status" value="1"/>
</dbReference>
<dbReference type="PANTHER" id="PTHR21530">
    <property type="entry name" value="PHEROMONE SHUTDOWN PROTEIN"/>
    <property type="match status" value="1"/>
</dbReference>
<sequence length="413" mass="42531">MVPLKASSTPVTAPTLEDAPFDAELQRVLLAGPPDDWDWRSETRDVSRRWVEAHAPELADLVEEGTLIVVPRRPDYAERRSDGYTEPRAVLLVGTAHVSRRSQLDVARVIRAVRPDSVVVELCKSRSAALAAPIDLSPLGPPTSATLAPATQSAPAAAAGSSYESDSEAAGPSAASPSPSPSSPSSASTPPMDSTSPPGTGGGGAGGAGASPRISAMNLAGGEKGGFLGAVARSVALGGQSSLLLRVLMAGLASRTAGSLGVSGGGEFAAAQVAAEEVRRRTGRVGAQVVLGDRPVEITLSRVWAALPLLRRLALCSDLLGGAVGAQQQALSEALVERLKQDDAVGALFKQLSERYPELVAPLVVERDLYLAWSCKRSKAVNGAETVVGVMGRGHLRGVVFALLRDQGGAGLR</sequence>
<evidence type="ECO:0000313" key="2">
    <source>
        <dbReference type="EMBL" id="KAG2501600.1"/>
    </source>
</evidence>
<accession>A0A835YEY8</accession>
<name>A0A835YEY8_9CHLO</name>
<evidence type="ECO:0000256" key="1">
    <source>
        <dbReference type="SAM" id="MobiDB-lite"/>
    </source>
</evidence>
<dbReference type="Proteomes" id="UP000612055">
    <property type="component" value="Unassembled WGS sequence"/>
</dbReference>
<feature type="compositionally biased region" description="Gly residues" evidence="1">
    <location>
        <begin position="199"/>
        <end position="209"/>
    </location>
</feature>
<evidence type="ECO:0000313" key="3">
    <source>
        <dbReference type="Proteomes" id="UP000612055"/>
    </source>
</evidence>
<dbReference type="InterPro" id="IPR046345">
    <property type="entry name" value="TraB_PrgY-like"/>
</dbReference>
<dbReference type="InterPro" id="IPR002816">
    <property type="entry name" value="TraB/PrgY/GumN_fam"/>
</dbReference>
<dbReference type="EMBL" id="JAEHOE010000001">
    <property type="protein sequence ID" value="KAG2501600.1"/>
    <property type="molecule type" value="Genomic_DNA"/>
</dbReference>
<reference evidence="2" key="1">
    <citation type="journal article" date="2020" name="bioRxiv">
        <title>Comparative genomics of Chlamydomonas.</title>
        <authorList>
            <person name="Craig R.J."/>
            <person name="Hasan A.R."/>
            <person name="Ness R.W."/>
            <person name="Keightley P.D."/>
        </authorList>
    </citation>
    <scope>NUCLEOTIDE SEQUENCE</scope>
    <source>
        <strain evidence="2">CCAP 11/70</strain>
    </source>
</reference>
<dbReference type="OrthoDB" id="48306at2759"/>
<gene>
    <name evidence="2" type="ORF">HYH03_000105</name>
</gene>
<feature type="compositionally biased region" description="Low complexity" evidence="1">
    <location>
        <begin position="169"/>
        <end position="198"/>
    </location>
</feature>
<dbReference type="Pfam" id="PF01963">
    <property type="entry name" value="TraB_PrgY_gumN"/>
    <property type="match status" value="2"/>
</dbReference>
<feature type="compositionally biased region" description="Low complexity" evidence="1">
    <location>
        <begin position="143"/>
        <end position="162"/>
    </location>
</feature>
<organism evidence="2 3">
    <name type="scientific">Edaphochlamys debaryana</name>
    <dbReference type="NCBI Taxonomy" id="47281"/>
    <lineage>
        <taxon>Eukaryota</taxon>
        <taxon>Viridiplantae</taxon>
        <taxon>Chlorophyta</taxon>
        <taxon>core chlorophytes</taxon>
        <taxon>Chlorophyceae</taxon>
        <taxon>CS clade</taxon>
        <taxon>Chlamydomonadales</taxon>
        <taxon>Chlamydomonadales incertae sedis</taxon>
        <taxon>Edaphochlamys</taxon>
    </lineage>
</organism>
<proteinExistence type="predicted"/>
<keyword evidence="3" id="KW-1185">Reference proteome</keyword>